<keyword evidence="5" id="KW-0862">Zinc</keyword>
<dbReference type="InterPro" id="IPR036236">
    <property type="entry name" value="Znf_C2H2_sf"/>
</dbReference>
<dbReference type="Pfam" id="PF00096">
    <property type="entry name" value="zf-C2H2"/>
    <property type="match status" value="2"/>
</dbReference>
<feature type="region of interest" description="Disordered" evidence="10">
    <location>
        <begin position="290"/>
        <end position="310"/>
    </location>
</feature>
<proteinExistence type="predicted"/>
<evidence type="ECO:0000256" key="1">
    <source>
        <dbReference type="ARBA" id="ARBA00004123"/>
    </source>
</evidence>
<feature type="compositionally biased region" description="Basic residues" evidence="10">
    <location>
        <begin position="357"/>
        <end position="366"/>
    </location>
</feature>
<dbReference type="InterPro" id="IPR050331">
    <property type="entry name" value="Zinc_finger"/>
</dbReference>
<comment type="subcellular location">
    <subcellularLocation>
        <location evidence="1">Nucleus</location>
    </subcellularLocation>
</comment>
<dbReference type="PANTHER" id="PTHR16515">
    <property type="entry name" value="PR DOMAIN ZINC FINGER PROTEIN"/>
    <property type="match status" value="1"/>
</dbReference>
<dbReference type="FunFam" id="3.30.160.60:FF:001272">
    <property type="entry name" value="Zinc finger protein 683"/>
    <property type="match status" value="1"/>
</dbReference>
<feature type="region of interest" description="Disordered" evidence="10">
    <location>
        <begin position="1"/>
        <end position="39"/>
    </location>
</feature>
<dbReference type="SMART" id="SM00355">
    <property type="entry name" value="ZnF_C2H2"/>
    <property type="match status" value="2"/>
</dbReference>
<dbReference type="SUPFAM" id="SSF57667">
    <property type="entry name" value="beta-beta-alpha zinc fingers"/>
    <property type="match status" value="1"/>
</dbReference>
<reference evidence="13" key="1">
    <citation type="submission" date="2022-11" db="UniProtKB">
        <authorList>
            <consortium name="WormBaseParasite"/>
        </authorList>
    </citation>
    <scope>IDENTIFICATION</scope>
</reference>
<dbReference type="Pfam" id="PF21549">
    <property type="entry name" value="PRDM2_PR"/>
    <property type="match status" value="1"/>
</dbReference>
<dbReference type="GO" id="GO:0000978">
    <property type="term" value="F:RNA polymerase II cis-regulatory region sequence-specific DNA binding"/>
    <property type="evidence" value="ECO:0007669"/>
    <property type="project" value="TreeGrafter"/>
</dbReference>
<evidence type="ECO:0000256" key="10">
    <source>
        <dbReference type="SAM" id="MobiDB-lite"/>
    </source>
</evidence>
<keyword evidence="7" id="KW-0804">Transcription</keyword>
<dbReference type="GO" id="GO:0005737">
    <property type="term" value="C:cytoplasm"/>
    <property type="evidence" value="ECO:0007669"/>
    <property type="project" value="TreeGrafter"/>
</dbReference>
<dbReference type="GO" id="GO:0045165">
    <property type="term" value="P:cell fate commitment"/>
    <property type="evidence" value="ECO:0007669"/>
    <property type="project" value="TreeGrafter"/>
</dbReference>
<dbReference type="FunFam" id="3.30.160.60:FF:001498">
    <property type="entry name" value="Zinc finger protein 404"/>
    <property type="match status" value="1"/>
</dbReference>
<dbReference type="PROSITE" id="PS00028">
    <property type="entry name" value="ZINC_FINGER_C2H2_1"/>
    <property type="match status" value="2"/>
</dbReference>
<feature type="region of interest" description="Disordered" evidence="10">
    <location>
        <begin position="507"/>
        <end position="530"/>
    </location>
</feature>
<dbReference type="AlphaFoldDB" id="A0A915D029"/>
<protein>
    <submittedName>
        <fullName evidence="13">C2H2-type domain-containing protein</fullName>
    </submittedName>
</protein>
<evidence type="ECO:0000256" key="3">
    <source>
        <dbReference type="ARBA" id="ARBA00022737"/>
    </source>
</evidence>
<evidence type="ECO:0000256" key="5">
    <source>
        <dbReference type="ARBA" id="ARBA00022833"/>
    </source>
</evidence>
<dbReference type="WBParaSite" id="jg1405">
    <property type="protein sequence ID" value="jg1405"/>
    <property type="gene ID" value="jg1405"/>
</dbReference>
<dbReference type="InterPro" id="IPR046341">
    <property type="entry name" value="SET_dom_sf"/>
</dbReference>
<evidence type="ECO:0000256" key="9">
    <source>
        <dbReference type="PROSITE-ProRule" id="PRU00042"/>
    </source>
</evidence>
<feature type="compositionally biased region" description="Polar residues" evidence="10">
    <location>
        <begin position="333"/>
        <end position="345"/>
    </location>
</feature>
<evidence type="ECO:0000256" key="4">
    <source>
        <dbReference type="ARBA" id="ARBA00022771"/>
    </source>
</evidence>
<dbReference type="Proteomes" id="UP000887574">
    <property type="component" value="Unplaced"/>
</dbReference>
<sequence>MGADSSPLDGNHSHGQHYRQASLSGIPGGNIGAGWSSSNEDIPSAFTGPTLSERLMPTASAFLMPDPSSSYSVSRATSSTTTSTTTTTNKSGAMNIINNDWDWTEKPDSDFANLCMFHVPDKPLNRQDPNNRDLTSLPLNLTIRSSEAVENEIGIFSIDYIPRYARFGPLCGDSRIPSMPDETTVMPAEASNATQQQLTAPSQRAGASSSKVWKVFSASGGRVLRMIATNSKKANWMKNVKMATSREKQNLVACQMDNDIFFYSIKSIKPNTALSSSCLSLLEPSMPNSSTQINIAGSSSSQQQQSTPSVVAAIPGVEEEALDFSVHKKPACSQSVDQQTSSFPSNKKAGCSGNFNHGRHNHRHHSPLGTSSSGSDLTPFLSDDCASSINSNSTSSSPTSPPVSRGGGVNEYSPSSTTAHTHHPMCTVINDSNHNCKTVQITPPAFSTAHPVIPEFMHHQQIANAANQHHQFSHLNSLLQDYWRRLAIPTVNPEHTVNLQPPWLSPPSQPSGIPQLGTVPQAPSAVPAGGRAAEDMSMRPEFGATAPSTATTANSNTQMGRLHLTYHCLPWPPQSSASIMDFRTGFKLPYGRIAEENDPCAGRATAEAAGMAPKFWQSQVNGRTRYECKECQKPFGQLSNLKVHLRTHTGERPYKCKKCSKGFTQLAHLQKHDLVHTAH</sequence>
<accession>A0A915D029</accession>
<feature type="compositionally biased region" description="Low complexity" evidence="10">
    <location>
        <begin position="387"/>
        <end position="404"/>
    </location>
</feature>
<dbReference type="GO" id="GO:0008270">
    <property type="term" value="F:zinc ion binding"/>
    <property type="evidence" value="ECO:0007669"/>
    <property type="project" value="UniProtKB-KW"/>
</dbReference>
<dbReference type="GO" id="GO:0003700">
    <property type="term" value="F:DNA-binding transcription factor activity"/>
    <property type="evidence" value="ECO:0007669"/>
    <property type="project" value="TreeGrafter"/>
</dbReference>
<dbReference type="InterPro" id="IPR001214">
    <property type="entry name" value="SET_dom"/>
</dbReference>
<evidence type="ECO:0000256" key="2">
    <source>
        <dbReference type="ARBA" id="ARBA00022723"/>
    </source>
</evidence>
<evidence type="ECO:0000259" key="11">
    <source>
        <dbReference type="PROSITE" id="PS50157"/>
    </source>
</evidence>
<dbReference type="Gene3D" id="3.30.160.60">
    <property type="entry name" value="Classic Zinc Finger"/>
    <property type="match status" value="2"/>
</dbReference>
<feature type="region of interest" description="Disordered" evidence="10">
    <location>
        <begin position="333"/>
        <end position="420"/>
    </location>
</feature>
<evidence type="ECO:0000256" key="7">
    <source>
        <dbReference type="ARBA" id="ARBA00023163"/>
    </source>
</evidence>
<evidence type="ECO:0000313" key="12">
    <source>
        <dbReference type="Proteomes" id="UP000887574"/>
    </source>
</evidence>
<evidence type="ECO:0000256" key="8">
    <source>
        <dbReference type="ARBA" id="ARBA00023242"/>
    </source>
</evidence>
<keyword evidence="4 9" id="KW-0863">Zinc-finger</keyword>
<keyword evidence="6" id="KW-0805">Transcription regulation</keyword>
<evidence type="ECO:0000313" key="13">
    <source>
        <dbReference type="WBParaSite" id="jg1405"/>
    </source>
</evidence>
<keyword evidence="2" id="KW-0479">Metal-binding</keyword>
<keyword evidence="12" id="KW-1185">Reference proteome</keyword>
<dbReference type="PROSITE" id="PS50157">
    <property type="entry name" value="ZINC_FINGER_C2H2_2"/>
    <property type="match status" value="2"/>
</dbReference>
<dbReference type="GO" id="GO:0006357">
    <property type="term" value="P:regulation of transcription by RNA polymerase II"/>
    <property type="evidence" value="ECO:0007669"/>
    <property type="project" value="TreeGrafter"/>
</dbReference>
<keyword evidence="8" id="KW-0539">Nucleus</keyword>
<feature type="domain" description="C2H2-type" evidence="11">
    <location>
        <begin position="626"/>
        <end position="653"/>
    </location>
</feature>
<feature type="domain" description="C2H2-type" evidence="11">
    <location>
        <begin position="654"/>
        <end position="679"/>
    </location>
</feature>
<dbReference type="PANTHER" id="PTHR16515:SF59">
    <property type="entry name" value="PR DOMAIN ZINC FINGER PROTEIN 1"/>
    <property type="match status" value="1"/>
</dbReference>
<dbReference type="Gene3D" id="2.170.270.10">
    <property type="entry name" value="SET domain"/>
    <property type="match status" value="1"/>
</dbReference>
<dbReference type="InterPro" id="IPR013087">
    <property type="entry name" value="Znf_C2H2_type"/>
</dbReference>
<keyword evidence="3" id="KW-0677">Repeat</keyword>
<evidence type="ECO:0000256" key="6">
    <source>
        <dbReference type="ARBA" id="ARBA00023015"/>
    </source>
</evidence>
<organism evidence="12 13">
    <name type="scientific">Ditylenchus dipsaci</name>
    <dbReference type="NCBI Taxonomy" id="166011"/>
    <lineage>
        <taxon>Eukaryota</taxon>
        <taxon>Metazoa</taxon>
        <taxon>Ecdysozoa</taxon>
        <taxon>Nematoda</taxon>
        <taxon>Chromadorea</taxon>
        <taxon>Rhabditida</taxon>
        <taxon>Tylenchina</taxon>
        <taxon>Tylenchomorpha</taxon>
        <taxon>Sphaerularioidea</taxon>
        <taxon>Anguinidae</taxon>
        <taxon>Anguininae</taxon>
        <taxon>Ditylenchus</taxon>
    </lineage>
</organism>
<name>A0A915D029_9BILA</name>
<dbReference type="GO" id="GO:0005634">
    <property type="term" value="C:nucleus"/>
    <property type="evidence" value="ECO:0007669"/>
    <property type="project" value="UniProtKB-SubCell"/>
</dbReference>